<dbReference type="PANTHER" id="PTHR35020">
    <property type="entry name" value="N-ACETYLGLUCOSAMINE-INDUCED PROTEIN 1"/>
    <property type="match status" value="1"/>
</dbReference>
<sequence length="268" mass="29870">MLAASHTISRLEASTHSASPHSQLVLRGTRDGDLAAALSSSSSTSSTRTPLFTWTDLTDIVSSGQLHRLSRHPDDLREYFAWMASVKASYGSVTNFLLAERFTATRLLEKAAPSERRSVEGKDGVRCFRSHFQPGRDCEVLVNDWPYSVPRDVTHYVVWSCLPILHPDLVPHSAVKQTAWSIIAKRGLCATLTPTPRFPPLEDLTSAHLQDDTKLQLHQALQNACTDLIVFIRTHWDLRKCEVAFFANPPSLQSVPSLAHFHVLVKPL</sequence>
<protein>
    <submittedName>
        <fullName evidence="2">Uncharacterized protein</fullName>
    </submittedName>
</protein>
<dbReference type="Proteomes" id="UP000239563">
    <property type="component" value="Chromosome III"/>
</dbReference>
<evidence type="ECO:0000256" key="1">
    <source>
        <dbReference type="SAM" id="MobiDB-lite"/>
    </source>
</evidence>
<dbReference type="GO" id="GO:0006044">
    <property type="term" value="P:N-acetylglucosamine metabolic process"/>
    <property type="evidence" value="ECO:0007669"/>
    <property type="project" value="TreeGrafter"/>
</dbReference>
<feature type="compositionally biased region" description="Polar residues" evidence="1">
    <location>
        <begin position="1"/>
        <end position="22"/>
    </location>
</feature>
<name>A0A2N8U9T8_9BASI</name>
<dbReference type="InterPro" id="IPR022036">
    <property type="entry name" value="DUF3605"/>
</dbReference>
<feature type="region of interest" description="Disordered" evidence="1">
    <location>
        <begin position="1"/>
        <end position="23"/>
    </location>
</feature>
<dbReference type="GO" id="GO:0005737">
    <property type="term" value="C:cytoplasm"/>
    <property type="evidence" value="ECO:0007669"/>
    <property type="project" value="TreeGrafter"/>
</dbReference>
<evidence type="ECO:0000313" key="3">
    <source>
        <dbReference type="Proteomes" id="UP000239563"/>
    </source>
</evidence>
<accession>A0A2N8U9T8</accession>
<dbReference type="AlphaFoldDB" id="A0A2N8U9T8"/>
<reference evidence="2 3" key="1">
    <citation type="submission" date="2017-02" db="EMBL/GenBank/DDBJ databases">
        <authorList>
            <person name="Peterson S.W."/>
        </authorList>
    </citation>
    <scope>NUCLEOTIDE SEQUENCE [LARGE SCALE GENOMIC DNA]</scope>
    <source>
        <strain evidence="2 3">SRS1_H2-8</strain>
    </source>
</reference>
<dbReference type="PANTHER" id="PTHR35020:SF2">
    <property type="entry name" value="N-ACETYLGLUCOSAMINE-INDUCED PROTEIN 1"/>
    <property type="match status" value="1"/>
</dbReference>
<proteinExistence type="predicted"/>
<evidence type="ECO:0000313" key="2">
    <source>
        <dbReference type="EMBL" id="SJX61807.1"/>
    </source>
</evidence>
<organism evidence="2 3">
    <name type="scientific">Sporisorium reilianum f. sp. reilianum</name>
    <dbReference type="NCBI Taxonomy" id="72559"/>
    <lineage>
        <taxon>Eukaryota</taxon>
        <taxon>Fungi</taxon>
        <taxon>Dikarya</taxon>
        <taxon>Basidiomycota</taxon>
        <taxon>Ustilaginomycotina</taxon>
        <taxon>Ustilaginomycetes</taxon>
        <taxon>Ustilaginales</taxon>
        <taxon>Ustilaginaceae</taxon>
        <taxon>Sporisorium</taxon>
    </lineage>
</organism>
<dbReference type="EMBL" id="LT795056">
    <property type="protein sequence ID" value="SJX61807.1"/>
    <property type="molecule type" value="Genomic_DNA"/>
</dbReference>
<dbReference type="Pfam" id="PF12239">
    <property type="entry name" value="DUF3605"/>
    <property type="match status" value="2"/>
</dbReference>
<gene>
    <name evidence="2" type="ORF">SRS1_12791</name>
</gene>